<evidence type="ECO:0000313" key="2">
    <source>
        <dbReference type="EMBL" id="CCH90618.1"/>
    </source>
</evidence>
<evidence type="ECO:0000259" key="1">
    <source>
        <dbReference type="Pfam" id="PF00248"/>
    </source>
</evidence>
<dbReference type="KEGG" id="mmar:MODMU_5243"/>
<dbReference type="OMA" id="SKWGYTY"/>
<dbReference type="SUPFAM" id="SSF51430">
    <property type="entry name" value="NAD(P)-linked oxidoreductase"/>
    <property type="match status" value="1"/>
</dbReference>
<sequence>MPTPPPPARLGLGLAAAGRPAYLTLGRDVDLPGDRSPAALQARTHALLDAATALGVEYVDTARSYGRAEEFLGSWVRETGQTPFVASKWGYRYVGDWRRDVDVHEVKDHGAAAYEAQLAETTALLGPWLRLYQVHSLTADSPLWDDRPLQQRMARLRADGVELGFSTSGPAQADAVRRGLALTVDGAPLFTSVQSTWNLLEPSAGPALAEAAAAGARVVVKEGVANGRLTDRGADPGSGLARAARERGVGVDALALACALAQPWCSVVLSGAVTVAQLESNAAARDLVAGVGPEEWLQPEEPAAYWSARSRMGWG</sequence>
<dbReference type="EMBL" id="FO203431">
    <property type="protein sequence ID" value="CCH90618.1"/>
    <property type="molecule type" value="Genomic_DNA"/>
</dbReference>
<organism evidence="2 3">
    <name type="scientific">Modestobacter italicus (strain DSM 44449 / CECT 9708 / BC 501)</name>
    <dbReference type="NCBI Taxonomy" id="2732864"/>
    <lineage>
        <taxon>Bacteria</taxon>
        <taxon>Bacillati</taxon>
        <taxon>Actinomycetota</taxon>
        <taxon>Actinomycetes</taxon>
        <taxon>Geodermatophilales</taxon>
        <taxon>Geodermatophilaceae</taxon>
        <taxon>Modestobacter</taxon>
    </lineage>
</organism>
<evidence type="ECO:0000313" key="3">
    <source>
        <dbReference type="Proteomes" id="UP000006461"/>
    </source>
</evidence>
<dbReference type="Proteomes" id="UP000006461">
    <property type="component" value="Chromosome"/>
</dbReference>
<gene>
    <name evidence="2" type="ordered locus">MODMU_5243</name>
</gene>
<accession>I4F4Q5</accession>
<feature type="domain" description="NADP-dependent oxidoreductase" evidence="1">
    <location>
        <begin position="45"/>
        <end position="286"/>
    </location>
</feature>
<dbReference type="STRING" id="477641.MODMU_5243"/>
<dbReference type="InterPro" id="IPR036812">
    <property type="entry name" value="NAD(P)_OxRdtase_dom_sf"/>
</dbReference>
<dbReference type="InterPro" id="IPR023210">
    <property type="entry name" value="NADP_OxRdtase_dom"/>
</dbReference>
<dbReference type="Gene3D" id="3.20.20.100">
    <property type="entry name" value="NADP-dependent oxidoreductase domain"/>
    <property type="match status" value="1"/>
</dbReference>
<dbReference type="PANTHER" id="PTHR43312">
    <property type="entry name" value="D-THREO-ALDOSE 1-DEHYDROGENASE"/>
    <property type="match status" value="1"/>
</dbReference>
<name>I4F4Q5_MODI5</name>
<dbReference type="eggNOG" id="COG0667">
    <property type="taxonomic scope" value="Bacteria"/>
</dbReference>
<dbReference type="InterPro" id="IPR053135">
    <property type="entry name" value="AKR2_Oxidoreductase"/>
</dbReference>
<keyword evidence="3" id="KW-1185">Reference proteome</keyword>
<dbReference type="PANTHER" id="PTHR43312:SF1">
    <property type="entry name" value="NADP-DEPENDENT OXIDOREDUCTASE DOMAIN-CONTAINING PROTEIN"/>
    <property type="match status" value="1"/>
</dbReference>
<dbReference type="PATRIC" id="fig|477641.3.peg.4931"/>
<dbReference type="HOGENOM" id="CLU_073071_0_0_11"/>
<dbReference type="AlphaFoldDB" id="I4F4Q5"/>
<reference evidence="2 3" key="1">
    <citation type="journal article" date="2012" name="J. Bacteriol.">
        <title>Genome Sequence of Radiation-Resistant Modestobacter marinus Strain BC501, a Representative Actinobacterium That Thrives on Calcareous Stone Surfaces.</title>
        <authorList>
            <person name="Normand P."/>
            <person name="Gury J."/>
            <person name="Pujic P."/>
            <person name="Chouaia B."/>
            <person name="Crotti E."/>
            <person name="Brusetti L."/>
            <person name="Daffonchio D."/>
            <person name="Vacherie B."/>
            <person name="Barbe V."/>
            <person name="Medigue C."/>
            <person name="Calteau A."/>
            <person name="Ghodhbane-Gtari F."/>
            <person name="Essoussi I."/>
            <person name="Nouioui I."/>
            <person name="Abbassi-Ghozzi I."/>
            <person name="Gtari M."/>
        </authorList>
    </citation>
    <scope>NUCLEOTIDE SEQUENCE [LARGE SCALE GENOMIC DNA]</scope>
    <source>
        <strain evidence="3">BC 501</strain>
    </source>
</reference>
<protein>
    <submittedName>
        <fullName evidence="2">Oxidoreductase</fullName>
    </submittedName>
</protein>
<proteinExistence type="predicted"/>
<dbReference type="Pfam" id="PF00248">
    <property type="entry name" value="Aldo_ket_red"/>
    <property type="match status" value="1"/>
</dbReference>